<dbReference type="STRING" id="1630135.DAD186_11210"/>
<evidence type="ECO:0000313" key="3">
    <source>
        <dbReference type="EMBL" id="ANP27671.1"/>
    </source>
</evidence>
<accession>A0A1B0ZIA8</accession>
<evidence type="ECO:0000256" key="1">
    <source>
        <dbReference type="SAM" id="MobiDB-lite"/>
    </source>
</evidence>
<dbReference type="EMBL" id="CP012117">
    <property type="protein sequence ID" value="ANP27671.1"/>
    <property type="molecule type" value="Genomic_DNA"/>
</dbReference>
<proteinExistence type="predicted"/>
<feature type="domain" description="AAA" evidence="2">
    <location>
        <begin position="3"/>
        <end position="181"/>
    </location>
</feature>
<organism evidence="3 4">
    <name type="scientific">Dermabacter vaginalis</name>
    <dbReference type="NCBI Taxonomy" id="1630135"/>
    <lineage>
        <taxon>Bacteria</taxon>
        <taxon>Bacillati</taxon>
        <taxon>Actinomycetota</taxon>
        <taxon>Actinomycetes</taxon>
        <taxon>Micrococcales</taxon>
        <taxon>Dermabacteraceae</taxon>
        <taxon>Dermabacter</taxon>
    </lineage>
</organism>
<dbReference type="PANTHER" id="PTHR13696">
    <property type="entry name" value="P-LOOP CONTAINING NUCLEOSIDE TRIPHOSPHATE HYDROLASE"/>
    <property type="match status" value="1"/>
</dbReference>
<dbReference type="CDD" id="cd02042">
    <property type="entry name" value="ParAB_family"/>
    <property type="match status" value="1"/>
</dbReference>
<dbReference type="RefSeq" id="WP_065247835.1">
    <property type="nucleotide sequence ID" value="NZ_CP012117.1"/>
</dbReference>
<dbReference type="Gene3D" id="3.40.50.300">
    <property type="entry name" value="P-loop containing nucleotide triphosphate hydrolases"/>
    <property type="match status" value="1"/>
</dbReference>
<evidence type="ECO:0000259" key="2">
    <source>
        <dbReference type="Pfam" id="PF13614"/>
    </source>
</evidence>
<reference evidence="3 4" key="1">
    <citation type="submission" date="2015-06" db="EMBL/GenBank/DDBJ databases">
        <title>Investigation of pathophysiology for high-risk pregnancy and development of treatment modality based on it.</title>
        <authorList>
            <person name="Kim B.-C."/>
            <person name="Lim S."/>
        </authorList>
    </citation>
    <scope>NUCLEOTIDE SEQUENCE [LARGE SCALE GENOMIC DNA]</scope>
    <source>
        <strain evidence="3 4">AD1-86</strain>
    </source>
</reference>
<dbReference type="InterPro" id="IPR050678">
    <property type="entry name" value="DNA_Partitioning_ATPase"/>
</dbReference>
<dbReference type="InterPro" id="IPR025669">
    <property type="entry name" value="AAA_dom"/>
</dbReference>
<feature type="region of interest" description="Disordered" evidence="1">
    <location>
        <begin position="81"/>
        <end position="100"/>
    </location>
</feature>
<protein>
    <recommendedName>
        <fullName evidence="2">AAA domain-containing protein</fullName>
    </recommendedName>
</protein>
<evidence type="ECO:0000313" key="4">
    <source>
        <dbReference type="Proteomes" id="UP000092596"/>
    </source>
</evidence>
<dbReference type="SUPFAM" id="SSF52540">
    <property type="entry name" value="P-loop containing nucleoside triphosphate hydrolases"/>
    <property type="match status" value="1"/>
</dbReference>
<dbReference type="PANTHER" id="PTHR13696:SF99">
    <property type="entry name" value="COBYRINIC ACID AC-DIAMIDE SYNTHASE"/>
    <property type="match status" value="1"/>
</dbReference>
<gene>
    <name evidence="3" type="ORF">DAD186_11210</name>
</gene>
<sequence>MFVVSVYSLKGGVGKTSVTLGLASAALNQGVNALVLDLDPQGDTTLGLLGHPGGEPDIAEVIASARTETVDRAIVQTPWVQREESTASASSHLDIIPGSHRSSRLDSPALARRGVRRLREALDKRSFHYDIVLIDCPPSLNGLTQMALAASDRSIVVSEPGFFAVSAADRALKLADELHETGIAPRLRPLGILVNRYRPRSVEHQFRLNELRELFGDRVLTPVLEERVGLQQAQGGAIPLHEYEGASAKQLTHDFDRLLATIMDSRQDS</sequence>
<name>A0A1B0ZIA8_9MICO</name>
<dbReference type="Pfam" id="PF13614">
    <property type="entry name" value="AAA_31"/>
    <property type="match status" value="1"/>
</dbReference>
<dbReference type="InterPro" id="IPR027417">
    <property type="entry name" value="P-loop_NTPase"/>
</dbReference>
<dbReference type="KEGG" id="dva:DAD186_11210"/>
<dbReference type="PATRIC" id="fig|1630135.4.peg.1123"/>
<dbReference type="AlphaFoldDB" id="A0A1B0ZIA8"/>
<dbReference type="Proteomes" id="UP000092596">
    <property type="component" value="Chromosome"/>
</dbReference>